<accession>A0A4V2E1G5</accession>
<protein>
    <recommendedName>
        <fullName evidence="1">AMP-dependent synthetase/ligase domain-containing protein</fullName>
    </recommendedName>
</protein>
<dbReference type="PANTHER" id="PTHR45527">
    <property type="entry name" value="NONRIBOSOMAL PEPTIDE SYNTHETASE"/>
    <property type="match status" value="1"/>
</dbReference>
<dbReference type="Proteomes" id="UP000292345">
    <property type="component" value="Unassembled WGS sequence"/>
</dbReference>
<organism evidence="2 3">
    <name type="scientific">Pseudoalteromonas rubra</name>
    <dbReference type="NCBI Taxonomy" id="43658"/>
    <lineage>
        <taxon>Bacteria</taxon>
        <taxon>Pseudomonadati</taxon>
        <taxon>Pseudomonadota</taxon>
        <taxon>Gammaproteobacteria</taxon>
        <taxon>Alteromonadales</taxon>
        <taxon>Pseudoalteromonadaceae</taxon>
        <taxon>Pseudoalteromonas</taxon>
    </lineage>
</organism>
<dbReference type="PANTHER" id="PTHR45527:SF1">
    <property type="entry name" value="FATTY ACID SYNTHASE"/>
    <property type="match status" value="1"/>
</dbReference>
<name>A0A4V2E1G5_9GAMM</name>
<dbReference type="GO" id="GO:0044550">
    <property type="term" value="P:secondary metabolite biosynthetic process"/>
    <property type="evidence" value="ECO:0007669"/>
    <property type="project" value="TreeGrafter"/>
</dbReference>
<dbReference type="Gene3D" id="3.30.559.30">
    <property type="entry name" value="Nonribosomal peptide synthetase, condensation domain"/>
    <property type="match status" value="1"/>
</dbReference>
<dbReference type="GO" id="GO:0043041">
    <property type="term" value="P:amino acid activation for nonribosomal peptide biosynthetic process"/>
    <property type="evidence" value="ECO:0007669"/>
    <property type="project" value="TreeGrafter"/>
</dbReference>
<dbReference type="GO" id="GO:0005737">
    <property type="term" value="C:cytoplasm"/>
    <property type="evidence" value="ECO:0007669"/>
    <property type="project" value="TreeGrafter"/>
</dbReference>
<evidence type="ECO:0000313" key="3">
    <source>
        <dbReference type="Proteomes" id="UP000292345"/>
    </source>
</evidence>
<comment type="caution">
    <text evidence="2">The sequence shown here is derived from an EMBL/GenBank/DDBJ whole genome shotgun (WGS) entry which is preliminary data.</text>
</comment>
<feature type="non-terminal residue" evidence="2">
    <location>
        <position position="147"/>
    </location>
</feature>
<dbReference type="SUPFAM" id="SSF56801">
    <property type="entry name" value="Acetyl-CoA synthetase-like"/>
    <property type="match status" value="1"/>
</dbReference>
<dbReference type="InterPro" id="IPR042099">
    <property type="entry name" value="ANL_N_sf"/>
</dbReference>
<reference evidence="2 3" key="1">
    <citation type="submission" date="2018-01" db="EMBL/GenBank/DDBJ databases">
        <title>Co-occurrence of chitin degradation, pigmentation and bioactivity in marine Pseudoalteromonas.</title>
        <authorList>
            <person name="Paulsen S."/>
            <person name="Gram L."/>
            <person name="Machado H."/>
        </authorList>
    </citation>
    <scope>NUCLEOTIDE SEQUENCE [LARGE SCALE GENOMIC DNA]</scope>
    <source>
        <strain evidence="2 3">S1946</strain>
    </source>
</reference>
<dbReference type="InterPro" id="IPR000873">
    <property type="entry name" value="AMP-dep_synth/lig_dom"/>
</dbReference>
<gene>
    <name evidence="2" type="ORF">C3B51_22970</name>
</gene>
<feature type="non-terminal residue" evidence="2">
    <location>
        <position position="1"/>
    </location>
</feature>
<dbReference type="RefSeq" id="WP_130246503.1">
    <property type="nucleotide sequence ID" value="NZ_PPUZ01000137.1"/>
</dbReference>
<dbReference type="Gene3D" id="3.40.50.12780">
    <property type="entry name" value="N-terminal domain of ligase-like"/>
    <property type="match status" value="1"/>
</dbReference>
<dbReference type="Pfam" id="PF00501">
    <property type="entry name" value="AMP-binding"/>
    <property type="match status" value="1"/>
</dbReference>
<proteinExistence type="predicted"/>
<evidence type="ECO:0000313" key="2">
    <source>
        <dbReference type="EMBL" id="RZM70381.1"/>
    </source>
</evidence>
<evidence type="ECO:0000259" key="1">
    <source>
        <dbReference type="Pfam" id="PF00501"/>
    </source>
</evidence>
<dbReference type="AlphaFoldDB" id="A0A4V2E1G5"/>
<dbReference type="GO" id="GO:0031177">
    <property type="term" value="F:phosphopantetheine binding"/>
    <property type="evidence" value="ECO:0007669"/>
    <property type="project" value="TreeGrafter"/>
</dbReference>
<sequence>SSYERANYPFDVSVDDLGQAHGFELDIQVDSSVGAERVGGYFLTMLSSLLAALEAGGSQAVSQLEMLTDEERNRQLSTWNDTARPYPATDSLVSLFEAQADVRGEAVAACQGEASISYAELDKRANQVARYLRSEGAAKGSLIGLCF</sequence>
<dbReference type="EMBL" id="PPUZ01000137">
    <property type="protein sequence ID" value="RZM70381.1"/>
    <property type="molecule type" value="Genomic_DNA"/>
</dbReference>
<feature type="domain" description="AMP-dependent synthetase/ligase" evidence="1">
    <location>
        <begin position="96"/>
        <end position="146"/>
    </location>
</feature>